<evidence type="ECO:0000313" key="3">
    <source>
        <dbReference type="Proteomes" id="UP000231648"/>
    </source>
</evidence>
<dbReference type="Proteomes" id="UP000231648">
    <property type="component" value="Unassembled WGS sequence"/>
</dbReference>
<dbReference type="GO" id="GO:0032784">
    <property type="term" value="P:regulation of DNA-templated transcription elongation"/>
    <property type="evidence" value="ECO:0007669"/>
    <property type="project" value="InterPro"/>
</dbReference>
<comment type="caution">
    <text evidence="2">The sequence shown here is derived from an EMBL/GenBank/DDBJ whole genome shotgun (WGS) entry which is preliminary data.</text>
</comment>
<dbReference type="InterPro" id="IPR036953">
    <property type="entry name" value="GreA/GreB_C_sf"/>
</dbReference>
<name>A0A2M8KCH8_9BACT</name>
<dbReference type="GO" id="GO:0003677">
    <property type="term" value="F:DNA binding"/>
    <property type="evidence" value="ECO:0007669"/>
    <property type="project" value="InterPro"/>
</dbReference>
<dbReference type="PANTHER" id="PTHR30437">
    <property type="entry name" value="TRANSCRIPTION ELONGATION FACTOR GREA"/>
    <property type="match status" value="1"/>
</dbReference>
<gene>
    <name evidence="2" type="ORF">COU82_00925</name>
</gene>
<dbReference type="GO" id="GO:0070063">
    <property type="term" value="F:RNA polymerase binding"/>
    <property type="evidence" value="ECO:0007669"/>
    <property type="project" value="InterPro"/>
</dbReference>
<dbReference type="GO" id="GO:0006354">
    <property type="term" value="P:DNA-templated transcription elongation"/>
    <property type="evidence" value="ECO:0007669"/>
    <property type="project" value="TreeGrafter"/>
</dbReference>
<sequence length="259" mass="30054">MKNIPILKFEYYEQILRLKELEREIAVSKARMGAIAEGRLDKYEDSAWEFAQQEEFNASSQLLNLKYQINKTKVVEIDETIEPKVVKLGVMVKLKDINKNIEKNYFIGSINNEDRLSIDSPLVRQILGKKINQEVKLTTPSGSTKYFISEIKWGLKDYLKKYLPKYIQKEITNIEKINSKVHLDDLQALRAPDDANKGDYVEILQKKNFLNNIGNKIEYVLAITSEYNLNITGLNQYKLILEKIKNLFKKSSASYSSLF</sequence>
<dbReference type="InterPro" id="IPR001437">
    <property type="entry name" value="Tscrpt_elong_fac_GreA/B_C"/>
</dbReference>
<organism evidence="2 3">
    <name type="scientific">Candidatus Portnoybacteria bacterium CG10_big_fil_rev_8_21_14_0_10_38_18</name>
    <dbReference type="NCBI Taxonomy" id="1974813"/>
    <lineage>
        <taxon>Bacteria</taxon>
        <taxon>Candidatus Portnoyibacteriota</taxon>
    </lineage>
</organism>
<dbReference type="Pfam" id="PF01272">
    <property type="entry name" value="GreA_GreB"/>
    <property type="match status" value="1"/>
</dbReference>
<dbReference type="PANTHER" id="PTHR30437:SF4">
    <property type="entry name" value="TRANSCRIPTION ELONGATION FACTOR GREA"/>
    <property type="match status" value="1"/>
</dbReference>
<reference evidence="3" key="1">
    <citation type="submission" date="2017-09" db="EMBL/GenBank/DDBJ databases">
        <title>Depth-based differentiation of microbial function through sediment-hosted aquifers and enrichment of novel symbionts in the deep terrestrial subsurface.</title>
        <authorList>
            <person name="Probst A.J."/>
            <person name="Ladd B."/>
            <person name="Jarett J.K."/>
            <person name="Geller-Mcgrath D.E."/>
            <person name="Sieber C.M.K."/>
            <person name="Emerson J.B."/>
            <person name="Anantharaman K."/>
            <person name="Thomas B.C."/>
            <person name="Malmstrom R."/>
            <person name="Stieglmeier M."/>
            <person name="Klingl A."/>
            <person name="Woyke T."/>
            <person name="Ryan C.M."/>
            <person name="Banfield J.F."/>
        </authorList>
    </citation>
    <scope>NUCLEOTIDE SEQUENCE [LARGE SCALE GENOMIC DNA]</scope>
</reference>
<dbReference type="Gene3D" id="3.10.50.30">
    <property type="entry name" value="Transcription elongation factor, GreA/GreB, C-terminal domain"/>
    <property type="match status" value="1"/>
</dbReference>
<proteinExistence type="predicted"/>
<evidence type="ECO:0000259" key="1">
    <source>
        <dbReference type="Pfam" id="PF01272"/>
    </source>
</evidence>
<dbReference type="InterPro" id="IPR023459">
    <property type="entry name" value="Tscrpt_elong_fac_GreA/B_fam"/>
</dbReference>
<feature type="domain" description="Transcription elongation factor GreA/GreB C-terminal" evidence="1">
    <location>
        <begin position="84"/>
        <end position="152"/>
    </location>
</feature>
<evidence type="ECO:0000313" key="2">
    <source>
        <dbReference type="EMBL" id="PJE57630.1"/>
    </source>
</evidence>
<dbReference type="AlphaFoldDB" id="A0A2M8KCH8"/>
<accession>A0A2M8KCH8</accession>
<dbReference type="SUPFAM" id="SSF54534">
    <property type="entry name" value="FKBP-like"/>
    <property type="match status" value="1"/>
</dbReference>
<dbReference type="EMBL" id="PFDX01000011">
    <property type="protein sequence ID" value="PJE57630.1"/>
    <property type="molecule type" value="Genomic_DNA"/>
</dbReference>
<protein>
    <recommendedName>
        <fullName evidence="1">Transcription elongation factor GreA/GreB C-terminal domain-containing protein</fullName>
    </recommendedName>
</protein>